<dbReference type="InterPro" id="IPR013078">
    <property type="entry name" value="His_Pase_superF_clade-1"/>
</dbReference>
<keyword evidence="1" id="KW-0732">Signal</keyword>
<gene>
    <name evidence="2" type="ORF">ABIC99_002844</name>
</gene>
<dbReference type="SUPFAM" id="SSF53254">
    <property type="entry name" value="Phosphoglycerate mutase-like"/>
    <property type="match status" value="1"/>
</dbReference>
<dbReference type="RefSeq" id="WP_180692859.1">
    <property type="nucleotide sequence ID" value="NZ_CP035708.1"/>
</dbReference>
<name>A0ABV2IR16_9BURK</name>
<feature type="chain" id="PRO_5046907944" evidence="1">
    <location>
        <begin position="34"/>
        <end position="202"/>
    </location>
</feature>
<comment type="caution">
    <text evidence="2">The sequence shown here is derived from an EMBL/GenBank/DDBJ whole genome shotgun (WGS) entry which is preliminary data.</text>
</comment>
<dbReference type="Gene3D" id="3.40.50.1240">
    <property type="entry name" value="Phosphoglycerate mutase-like"/>
    <property type="match status" value="1"/>
</dbReference>
<dbReference type="Pfam" id="PF00300">
    <property type="entry name" value="His_Phos_1"/>
    <property type="match status" value="1"/>
</dbReference>
<dbReference type="Proteomes" id="UP001549111">
    <property type="component" value="Unassembled WGS sequence"/>
</dbReference>
<reference evidence="2 3" key="1">
    <citation type="submission" date="2024-06" db="EMBL/GenBank/DDBJ databases">
        <title>Genomic Encyclopedia of Type Strains, Phase IV (KMG-IV): sequencing the most valuable type-strain genomes for metagenomic binning, comparative biology and taxonomic classification.</title>
        <authorList>
            <person name="Goeker M."/>
        </authorList>
    </citation>
    <scope>NUCLEOTIDE SEQUENCE [LARGE SCALE GENOMIC DNA]</scope>
    <source>
        <strain evidence="2 3">D-501</strain>
    </source>
</reference>
<dbReference type="EMBL" id="JBEPLS010000011">
    <property type="protein sequence ID" value="MET3605019.1"/>
    <property type="molecule type" value="Genomic_DNA"/>
</dbReference>
<evidence type="ECO:0000256" key="1">
    <source>
        <dbReference type="SAM" id="SignalP"/>
    </source>
</evidence>
<protein>
    <submittedName>
        <fullName evidence="2">Phosphohistidine phosphatase SixA</fullName>
    </submittedName>
</protein>
<accession>A0ABV2IR16</accession>
<organism evidence="2 3">
    <name type="scientific">Sphaerotilus sulfidivorans</name>
    <dbReference type="NCBI Taxonomy" id="639200"/>
    <lineage>
        <taxon>Bacteria</taxon>
        <taxon>Pseudomonadati</taxon>
        <taxon>Pseudomonadota</taxon>
        <taxon>Betaproteobacteria</taxon>
        <taxon>Burkholderiales</taxon>
        <taxon>Sphaerotilaceae</taxon>
        <taxon>Sphaerotilus</taxon>
    </lineage>
</organism>
<feature type="signal peptide" evidence="1">
    <location>
        <begin position="1"/>
        <end position="33"/>
    </location>
</feature>
<dbReference type="CDD" id="cd07067">
    <property type="entry name" value="HP_PGM_like"/>
    <property type="match status" value="1"/>
</dbReference>
<evidence type="ECO:0000313" key="3">
    <source>
        <dbReference type="Proteomes" id="UP001549111"/>
    </source>
</evidence>
<proteinExistence type="predicted"/>
<evidence type="ECO:0000313" key="2">
    <source>
        <dbReference type="EMBL" id="MET3605019.1"/>
    </source>
</evidence>
<sequence>MTAAAPGARARIVLAWRAGVAVLLAGVLSQALAAGPAENADIWLAMDDGAAVLMRHAEAPGGGDPPGFRLDDCTTQRNLDEVGRDQARRIGQAFRERGIRVGRVLSSRWCRARDTARLAFGEPVQEAEVFDSFFGTPQRREARTADARQLLRQWRGPGVLVVITHQVNITALTGVFPAPGEAVVLNVRDADLPLLGRIRPAP</sequence>
<keyword evidence="3" id="KW-1185">Reference proteome</keyword>
<dbReference type="InterPro" id="IPR029033">
    <property type="entry name" value="His_PPase_superfam"/>
</dbReference>